<evidence type="ECO:0000256" key="12">
    <source>
        <dbReference type="SAM" id="SignalP"/>
    </source>
</evidence>
<dbReference type="Proteomes" id="UP001454036">
    <property type="component" value="Unassembled WGS sequence"/>
</dbReference>
<keyword evidence="5 12" id="KW-0732">Signal</keyword>
<dbReference type="PANTHER" id="PTHR32093:SF121">
    <property type="entry name" value="LEUCINE-RICH REPEAT EXTENSIN-LIKE PROTEIN 6"/>
    <property type="match status" value="1"/>
</dbReference>
<keyword evidence="15" id="KW-1185">Reference proteome</keyword>
<feature type="region of interest" description="Disordered" evidence="11">
    <location>
        <begin position="361"/>
        <end position="400"/>
    </location>
</feature>
<dbReference type="Gene3D" id="3.80.10.10">
    <property type="entry name" value="Ribonuclease Inhibitor"/>
    <property type="match status" value="2"/>
</dbReference>
<accession>A0AAV3RRW7</accession>
<keyword evidence="6" id="KW-0677">Repeat</keyword>
<dbReference type="Pfam" id="PF00560">
    <property type="entry name" value="LRR_1"/>
    <property type="match status" value="1"/>
</dbReference>
<keyword evidence="9" id="KW-0961">Cell wall biogenesis/degradation</keyword>
<dbReference type="Pfam" id="PF08263">
    <property type="entry name" value="LRRNT_2"/>
    <property type="match status" value="1"/>
</dbReference>
<evidence type="ECO:0000256" key="2">
    <source>
        <dbReference type="ARBA" id="ARBA00022512"/>
    </source>
</evidence>
<evidence type="ECO:0000256" key="6">
    <source>
        <dbReference type="ARBA" id="ARBA00022737"/>
    </source>
</evidence>
<proteinExistence type="predicted"/>
<evidence type="ECO:0000313" key="15">
    <source>
        <dbReference type="Proteomes" id="UP001454036"/>
    </source>
</evidence>
<evidence type="ECO:0000256" key="4">
    <source>
        <dbReference type="ARBA" id="ARBA00022614"/>
    </source>
</evidence>
<feature type="compositionally biased region" description="Pro residues" evidence="11">
    <location>
        <begin position="362"/>
        <end position="400"/>
    </location>
</feature>
<evidence type="ECO:0000256" key="5">
    <source>
        <dbReference type="ARBA" id="ARBA00022729"/>
    </source>
</evidence>
<keyword evidence="8" id="KW-0379">Hydroxylation</keyword>
<protein>
    <recommendedName>
        <fullName evidence="10">Cell wall hydroxyproline-rich glycoprotein</fullName>
    </recommendedName>
</protein>
<dbReference type="InterPro" id="IPR013210">
    <property type="entry name" value="LRR_N_plant-typ"/>
</dbReference>
<organism evidence="14 15">
    <name type="scientific">Lithospermum erythrorhizon</name>
    <name type="common">Purple gromwell</name>
    <name type="synonym">Lithospermum officinale var. erythrorhizon</name>
    <dbReference type="NCBI Taxonomy" id="34254"/>
    <lineage>
        <taxon>Eukaryota</taxon>
        <taxon>Viridiplantae</taxon>
        <taxon>Streptophyta</taxon>
        <taxon>Embryophyta</taxon>
        <taxon>Tracheophyta</taxon>
        <taxon>Spermatophyta</taxon>
        <taxon>Magnoliopsida</taxon>
        <taxon>eudicotyledons</taxon>
        <taxon>Gunneridae</taxon>
        <taxon>Pentapetalae</taxon>
        <taxon>asterids</taxon>
        <taxon>lamiids</taxon>
        <taxon>Boraginales</taxon>
        <taxon>Boraginaceae</taxon>
        <taxon>Boraginoideae</taxon>
        <taxon>Lithospermeae</taxon>
        <taxon>Lithospermum</taxon>
    </lineage>
</organism>
<evidence type="ECO:0000256" key="9">
    <source>
        <dbReference type="ARBA" id="ARBA00023316"/>
    </source>
</evidence>
<dbReference type="AlphaFoldDB" id="A0AAV3RRW7"/>
<keyword evidence="4" id="KW-0433">Leucine-rich repeat</keyword>
<dbReference type="Pfam" id="PF13855">
    <property type="entry name" value="LRR_8"/>
    <property type="match status" value="1"/>
</dbReference>
<dbReference type="InterPro" id="IPR032675">
    <property type="entry name" value="LRR_dom_sf"/>
</dbReference>
<comment type="subcellular location">
    <subcellularLocation>
        <location evidence="1">Secreted</location>
        <location evidence="1">Cell wall</location>
    </subcellularLocation>
</comment>
<dbReference type="SUPFAM" id="SSF52058">
    <property type="entry name" value="L domain-like"/>
    <property type="match status" value="1"/>
</dbReference>
<keyword evidence="2" id="KW-0134">Cell wall</keyword>
<dbReference type="InterPro" id="IPR051582">
    <property type="entry name" value="LRR_extensin-like_regulator"/>
</dbReference>
<comment type="caution">
    <text evidence="14">The sequence shown here is derived from an EMBL/GenBank/DDBJ whole genome shotgun (WGS) entry which is preliminary data.</text>
</comment>
<dbReference type="EMBL" id="BAABME010011141">
    <property type="protein sequence ID" value="GAA0183300.1"/>
    <property type="molecule type" value="Genomic_DNA"/>
</dbReference>
<keyword evidence="3" id="KW-0964">Secreted</keyword>
<feature type="chain" id="PRO_5043797423" description="Cell wall hydroxyproline-rich glycoprotein" evidence="12">
    <location>
        <begin position="29"/>
        <end position="400"/>
    </location>
</feature>
<dbReference type="PANTHER" id="PTHR32093">
    <property type="entry name" value="LEUCINE-RICH REPEAT EXTENSIN-LIKE PROTEIN 3-RELATED"/>
    <property type="match status" value="1"/>
</dbReference>
<dbReference type="InterPro" id="IPR001611">
    <property type="entry name" value="Leu-rich_rpt"/>
</dbReference>
<evidence type="ECO:0000256" key="7">
    <source>
        <dbReference type="ARBA" id="ARBA00023180"/>
    </source>
</evidence>
<name>A0AAV3RRW7_LITER</name>
<evidence type="ECO:0000259" key="13">
    <source>
        <dbReference type="Pfam" id="PF08263"/>
    </source>
</evidence>
<evidence type="ECO:0000256" key="10">
    <source>
        <dbReference type="ARBA" id="ARBA00041871"/>
    </source>
</evidence>
<evidence type="ECO:0000256" key="1">
    <source>
        <dbReference type="ARBA" id="ARBA00004191"/>
    </source>
</evidence>
<gene>
    <name evidence="14" type="ORF">LIER_30734</name>
</gene>
<keyword evidence="7" id="KW-0325">Glycoprotein</keyword>
<evidence type="ECO:0000256" key="3">
    <source>
        <dbReference type="ARBA" id="ARBA00022525"/>
    </source>
</evidence>
<dbReference type="FunFam" id="3.80.10.10:FF:000224">
    <property type="entry name" value="Leucine-rich repeat extensin-like protein 1"/>
    <property type="match status" value="1"/>
</dbReference>
<evidence type="ECO:0000313" key="14">
    <source>
        <dbReference type="EMBL" id="GAA0183300.1"/>
    </source>
</evidence>
<reference evidence="14 15" key="1">
    <citation type="submission" date="2024-01" db="EMBL/GenBank/DDBJ databases">
        <title>The complete chloroplast genome sequence of Lithospermum erythrorhizon: insights into the phylogenetic relationship among Boraginaceae species and the maternal lineages of purple gromwells.</title>
        <authorList>
            <person name="Okada T."/>
            <person name="Watanabe K."/>
        </authorList>
    </citation>
    <scope>NUCLEOTIDE SEQUENCE [LARGE SCALE GENOMIC DNA]</scope>
</reference>
<dbReference type="GO" id="GO:0071555">
    <property type="term" value="P:cell wall organization"/>
    <property type="evidence" value="ECO:0007669"/>
    <property type="project" value="UniProtKB-KW"/>
</dbReference>
<feature type="domain" description="Leucine-rich repeat-containing N-terminal plant-type" evidence="13">
    <location>
        <begin position="45"/>
        <end position="77"/>
    </location>
</feature>
<evidence type="ECO:0000256" key="11">
    <source>
        <dbReference type="SAM" id="MobiDB-lite"/>
    </source>
</evidence>
<feature type="signal peptide" evidence="12">
    <location>
        <begin position="1"/>
        <end position="28"/>
    </location>
</feature>
<sequence>MMKVNSYSNLALQGIVILLFVPKLFVQATVEPPIVNPRLSKAYIALQAWKMSINSDPKGSTSNWHGMNVCNYTGIYCAPAPDNPHLQTVAGIDMNHADIAGNLPEELGLLIDLALFHVNSNRFSGTVPGSFKNLRLLYELDLSNNRFSGKFPPVLLCLPSMKFLDIRFNKFQGEIPSGLFDLELDALFINDNKFDSRLPKNIGNSPVSVLVLANNAIRGCLPSTIAKMGKTLNEIILMNVGLGACFPQELGALKEVTVFDVSFNNLVGMLPEGIKGMKKLEQLNVAHNKLSREIPEKICSLPRLENFTYSYNYFRSEPKTCLKLEDKDDTNNCIPYRPQQRSLQECKAFYSKPVDCSAFGCSPPPPPLPPPSPPPPPTPPPPSPPPPQATPCPPPPRRHH</sequence>
<evidence type="ECO:0000256" key="8">
    <source>
        <dbReference type="ARBA" id="ARBA00023278"/>
    </source>
</evidence>